<sequence length="136" mass="15981">ISKRMKFFPKVVSGVRIDGRSVYKTTTRKAFMSKGTFLFPENYLEDLQSAVKESVPPEAWQLIRRENKTKDPDYIEYTETVRKQLIGELGLQDSEEEVKIGLYHGDMFVISFPTDERIIDLPYYYMGIQLKPFNRK</sequence>
<organism evidence="1 2">
    <name type="scientific">Thalassobacterium maritimum</name>
    <dbReference type="NCBI Taxonomy" id="3041265"/>
    <lineage>
        <taxon>Bacteria</taxon>
        <taxon>Pseudomonadati</taxon>
        <taxon>Verrucomicrobiota</taxon>
        <taxon>Opitutia</taxon>
        <taxon>Puniceicoccales</taxon>
        <taxon>Coraliomargaritaceae</taxon>
        <taxon>Thalassobacterium</taxon>
    </lineage>
</organism>
<proteinExistence type="predicted"/>
<dbReference type="Proteomes" id="UP001225316">
    <property type="component" value="Unassembled WGS sequence"/>
</dbReference>
<feature type="non-terminal residue" evidence="1">
    <location>
        <position position="1"/>
    </location>
</feature>
<reference evidence="1 2" key="1">
    <citation type="submission" date="2023-04" db="EMBL/GenBank/DDBJ databases">
        <title>A novel bacteria isolated from coastal sediment.</title>
        <authorList>
            <person name="Liu X.-J."/>
            <person name="Du Z.-J."/>
        </authorList>
    </citation>
    <scope>NUCLEOTIDE SEQUENCE [LARGE SCALE GENOMIC DNA]</scope>
    <source>
        <strain evidence="1 2">SDUM461003</strain>
    </source>
</reference>
<comment type="caution">
    <text evidence="1">The sequence shown here is derived from an EMBL/GenBank/DDBJ whole genome shotgun (WGS) entry which is preliminary data.</text>
</comment>
<dbReference type="EMBL" id="JARXHW010000232">
    <property type="protein sequence ID" value="MDQ8209847.1"/>
    <property type="molecule type" value="Genomic_DNA"/>
</dbReference>
<evidence type="ECO:0000313" key="1">
    <source>
        <dbReference type="EMBL" id="MDQ8209847.1"/>
    </source>
</evidence>
<evidence type="ECO:0000313" key="2">
    <source>
        <dbReference type="Proteomes" id="UP001225316"/>
    </source>
</evidence>
<keyword evidence="2" id="KW-1185">Reference proteome</keyword>
<accession>A0ABU1B0D6</accession>
<gene>
    <name evidence="1" type="ORF">QEH52_20180</name>
</gene>
<name>A0ABU1B0D6_9BACT</name>
<protein>
    <submittedName>
        <fullName evidence="1">Uncharacterized protein</fullName>
    </submittedName>
</protein>
<dbReference type="RefSeq" id="WP_308952765.1">
    <property type="nucleotide sequence ID" value="NZ_JARXHW010000232.1"/>
</dbReference>